<organism evidence="1 2">
    <name type="scientific">Glomus cerebriforme</name>
    <dbReference type="NCBI Taxonomy" id="658196"/>
    <lineage>
        <taxon>Eukaryota</taxon>
        <taxon>Fungi</taxon>
        <taxon>Fungi incertae sedis</taxon>
        <taxon>Mucoromycota</taxon>
        <taxon>Glomeromycotina</taxon>
        <taxon>Glomeromycetes</taxon>
        <taxon>Glomerales</taxon>
        <taxon>Glomeraceae</taxon>
        <taxon>Glomus</taxon>
    </lineage>
</organism>
<keyword evidence="2" id="KW-1185">Reference proteome</keyword>
<protein>
    <submittedName>
        <fullName evidence="1">Uncharacterized protein</fullName>
    </submittedName>
</protein>
<proteinExistence type="predicted"/>
<evidence type="ECO:0000313" key="1">
    <source>
        <dbReference type="EMBL" id="RIA90031.1"/>
    </source>
</evidence>
<comment type="caution">
    <text evidence="1">The sequence shown here is derived from an EMBL/GenBank/DDBJ whole genome shotgun (WGS) entry which is preliminary data.</text>
</comment>
<dbReference type="AlphaFoldDB" id="A0A397T4G5"/>
<name>A0A397T4G5_9GLOM</name>
<dbReference type="Proteomes" id="UP000265703">
    <property type="component" value="Unassembled WGS sequence"/>
</dbReference>
<dbReference type="OrthoDB" id="2414517at2759"/>
<dbReference type="EMBL" id="QKYT01000195">
    <property type="protein sequence ID" value="RIA90031.1"/>
    <property type="molecule type" value="Genomic_DNA"/>
</dbReference>
<gene>
    <name evidence="1" type="ORF">C1645_168585</name>
</gene>
<reference evidence="1 2" key="1">
    <citation type="submission" date="2018-06" db="EMBL/GenBank/DDBJ databases">
        <title>Comparative genomics reveals the genomic features of Rhizophagus irregularis, R. cerebriforme, R. diaphanum and Gigaspora rosea, and their symbiotic lifestyle signature.</title>
        <authorList>
            <person name="Morin E."/>
            <person name="San Clemente H."/>
            <person name="Chen E.C.H."/>
            <person name="De La Providencia I."/>
            <person name="Hainaut M."/>
            <person name="Kuo A."/>
            <person name="Kohler A."/>
            <person name="Murat C."/>
            <person name="Tang N."/>
            <person name="Roy S."/>
            <person name="Loubradou J."/>
            <person name="Henrissat B."/>
            <person name="Grigoriev I.V."/>
            <person name="Corradi N."/>
            <person name="Roux C."/>
            <person name="Martin F.M."/>
        </authorList>
    </citation>
    <scope>NUCLEOTIDE SEQUENCE [LARGE SCALE GENOMIC DNA]</scope>
    <source>
        <strain evidence="1 2">DAOM 227022</strain>
    </source>
</reference>
<sequence>MWKKWYFMECMLDEKRKPSFKLLESVIVEYNDENMQIKVKKVLNHNVWLLDETQKLDSSFGT</sequence>
<evidence type="ECO:0000313" key="2">
    <source>
        <dbReference type="Proteomes" id="UP000265703"/>
    </source>
</evidence>
<accession>A0A397T4G5</accession>